<name>A0A1D2VK77_9ASCO</name>
<evidence type="ECO:0000259" key="2">
    <source>
        <dbReference type="PROSITE" id="PS51352"/>
    </source>
</evidence>
<dbReference type="PRINTS" id="PR00421">
    <property type="entry name" value="THIOREDOXIN"/>
</dbReference>
<dbReference type="PANTHER" id="PTHR46115">
    <property type="entry name" value="THIOREDOXIN-LIKE PROTEIN 1"/>
    <property type="match status" value="1"/>
</dbReference>
<feature type="domain" description="Thioredoxin" evidence="2">
    <location>
        <begin position="20"/>
        <end position="148"/>
    </location>
</feature>
<keyword evidence="1" id="KW-1015">Disulfide bond</keyword>
<dbReference type="EMBL" id="KV454478">
    <property type="protein sequence ID" value="ODV62021.1"/>
    <property type="molecule type" value="Genomic_DNA"/>
</dbReference>
<keyword evidence="4" id="KW-1185">Reference proteome</keyword>
<organism evidence="3 4">
    <name type="scientific">Ascoidea rubescens DSM 1968</name>
    <dbReference type="NCBI Taxonomy" id="1344418"/>
    <lineage>
        <taxon>Eukaryota</taxon>
        <taxon>Fungi</taxon>
        <taxon>Dikarya</taxon>
        <taxon>Ascomycota</taxon>
        <taxon>Saccharomycotina</taxon>
        <taxon>Saccharomycetes</taxon>
        <taxon>Ascoideaceae</taxon>
        <taxon>Ascoidea</taxon>
    </lineage>
</organism>
<proteinExistence type="predicted"/>
<dbReference type="SUPFAM" id="SSF52833">
    <property type="entry name" value="Thioredoxin-like"/>
    <property type="match status" value="1"/>
</dbReference>
<dbReference type="GO" id="GO:0015035">
    <property type="term" value="F:protein-disulfide reductase activity"/>
    <property type="evidence" value="ECO:0007669"/>
    <property type="project" value="InterPro"/>
</dbReference>
<dbReference type="NCBIfam" id="TIGR01068">
    <property type="entry name" value="thioredoxin"/>
    <property type="match status" value="1"/>
</dbReference>
<reference evidence="4" key="1">
    <citation type="submission" date="2016-05" db="EMBL/GenBank/DDBJ databases">
        <title>Comparative genomics of biotechnologically important yeasts.</title>
        <authorList>
            <consortium name="DOE Joint Genome Institute"/>
            <person name="Riley R."/>
            <person name="Haridas S."/>
            <person name="Wolfe K.H."/>
            <person name="Lopes M.R."/>
            <person name="Hittinger C.T."/>
            <person name="Goker M."/>
            <person name="Salamov A."/>
            <person name="Wisecaver J."/>
            <person name="Long T.M."/>
            <person name="Aerts A.L."/>
            <person name="Barry K."/>
            <person name="Choi C."/>
            <person name="Clum A."/>
            <person name="Coughlan A.Y."/>
            <person name="Deshpande S."/>
            <person name="Douglass A.P."/>
            <person name="Hanson S.J."/>
            <person name="Klenk H.-P."/>
            <person name="Labutti K."/>
            <person name="Lapidus A."/>
            <person name="Lindquist E."/>
            <person name="Lipzen A."/>
            <person name="Meier-Kolthoff J.P."/>
            <person name="Ohm R.A."/>
            <person name="Otillar R.P."/>
            <person name="Pangilinan J."/>
            <person name="Peng Y."/>
            <person name="Rokas A."/>
            <person name="Rosa C.A."/>
            <person name="Scheuner C."/>
            <person name="Sibirny A.A."/>
            <person name="Slot J.C."/>
            <person name="Stielow J.B."/>
            <person name="Sun H."/>
            <person name="Kurtzman C.P."/>
            <person name="Blackwell M."/>
            <person name="Grigoriev I.V."/>
            <person name="Jeffries T.W."/>
        </authorList>
    </citation>
    <scope>NUCLEOTIDE SEQUENCE [LARGE SCALE GENOMIC DNA]</scope>
    <source>
        <strain evidence="4">DSM 1968</strain>
    </source>
</reference>
<sequence>MKTLVGSSFFLVNRSFNGSFNRAVLASSFTNRSFSSSSKLFGISEIKTLSELNNKLKENKENLTIVDFFAKWCSPCKAISPVLEKFSENYKNDKVSFYKVDVDDSQDLAFEFGVTAMPTFVLFKNSKPIGKITGANPSMVKSAIEKYK</sequence>
<dbReference type="GeneID" id="30964051"/>
<dbReference type="GO" id="GO:0005739">
    <property type="term" value="C:mitochondrion"/>
    <property type="evidence" value="ECO:0007669"/>
    <property type="project" value="EnsemblFungi"/>
</dbReference>
<accession>A0A1D2VK77</accession>
<dbReference type="CDD" id="cd02947">
    <property type="entry name" value="TRX_family"/>
    <property type="match status" value="1"/>
</dbReference>
<dbReference type="Gene3D" id="3.40.30.10">
    <property type="entry name" value="Glutaredoxin"/>
    <property type="match status" value="1"/>
</dbReference>
<dbReference type="Pfam" id="PF00085">
    <property type="entry name" value="Thioredoxin"/>
    <property type="match status" value="1"/>
</dbReference>
<dbReference type="InterPro" id="IPR013766">
    <property type="entry name" value="Thioredoxin_domain"/>
</dbReference>
<gene>
    <name evidence="3" type="ORF">ASCRUDRAFT_33304</name>
</gene>
<dbReference type="RefSeq" id="XP_020048328.1">
    <property type="nucleotide sequence ID" value="XM_020190415.1"/>
</dbReference>
<dbReference type="InterPro" id="IPR036249">
    <property type="entry name" value="Thioredoxin-like_sf"/>
</dbReference>
<dbReference type="STRING" id="1344418.A0A1D2VK77"/>
<dbReference type="AlphaFoldDB" id="A0A1D2VK77"/>
<evidence type="ECO:0000313" key="4">
    <source>
        <dbReference type="Proteomes" id="UP000095038"/>
    </source>
</evidence>
<protein>
    <submittedName>
        <fullName evidence="3">Thioredoxin-like protein</fullName>
    </submittedName>
</protein>
<dbReference type="Proteomes" id="UP000095038">
    <property type="component" value="Unassembled WGS sequence"/>
</dbReference>
<evidence type="ECO:0000313" key="3">
    <source>
        <dbReference type="EMBL" id="ODV62021.1"/>
    </source>
</evidence>
<dbReference type="PROSITE" id="PS51352">
    <property type="entry name" value="THIOREDOXIN_2"/>
    <property type="match status" value="1"/>
</dbReference>
<dbReference type="OrthoDB" id="10263751at2759"/>
<evidence type="ECO:0000256" key="1">
    <source>
        <dbReference type="ARBA" id="ARBA00023157"/>
    </source>
</evidence>
<dbReference type="GO" id="GO:0034599">
    <property type="term" value="P:cellular response to oxidative stress"/>
    <property type="evidence" value="ECO:0007669"/>
    <property type="project" value="EnsemblFungi"/>
</dbReference>
<dbReference type="InParanoid" id="A0A1D2VK77"/>
<dbReference type="InterPro" id="IPR005746">
    <property type="entry name" value="Thioredoxin"/>
</dbReference>
<dbReference type="FunFam" id="3.40.30.10:FF:000245">
    <property type="entry name" value="Thioredoxin"/>
    <property type="match status" value="1"/>
</dbReference>